<reference evidence="21 22" key="1">
    <citation type="submission" date="2012-11" db="EMBL/GenBank/DDBJ databases">
        <title>The complete genome sequence of Corynebacterium maris Coryn-1 (=DSM 45190).</title>
        <authorList>
            <person name="Schaffert L."/>
            <person name="Albersmeier A."/>
            <person name="Kalinowski J."/>
            <person name="Ruckert C."/>
        </authorList>
    </citation>
    <scope>NUCLEOTIDE SEQUENCE [LARGE SCALE GENOMIC DNA]</scope>
    <source>
        <strain evidence="22">Coryn-1</strain>
    </source>
</reference>
<dbReference type="eggNOG" id="COG0062">
    <property type="taxonomic scope" value="Bacteria"/>
</dbReference>
<evidence type="ECO:0000256" key="9">
    <source>
        <dbReference type="ARBA" id="ARBA00022958"/>
    </source>
</evidence>
<evidence type="ECO:0000313" key="22">
    <source>
        <dbReference type="Proteomes" id="UP000015388"/>
    </source>
</evidence>
<comment type="catalytic activity">
    <reaction evidence="16 17 18">
        <text>(6S)-NADPHX + ADP = AMP + phosphate + NADPH + H(+)</text>
        <dbReference type="Rhea" id="RHEA:32235"/>
        <dbReference type="ChEBI" id="CHEBI:15378"/>
        <dbReference type="ChEBI" id="CHEBI:43474"/>
        <dbReference type="ChEBI" id="CHEBI:57783"/>
        <dbReference type="ChEBI" id="CHEBI:64076"/>
        <dbReference type="ChEBI" id="CHEBI:456215"/>
        <dbReference type="ChEBI" id="CHEBI:456216"/>
        <dbReference type="EC" id="4.2.1.136"/>
    </reaction>
</comment>
<dbReference type="PATRIC" id="fig|1224163.3.peg.2504"/>
<comment type="catalytic activity">
    <reaction evidence="1 18">
        <text>(6R)-NADHX = (6S)-NADHX</text>
        <dbReference type="Rhea" id="RHEA:32215"/>
        <dbReference type="ChEBI" id="CHEBI:64074"/>
        <dbReference type="ChEBI" id="CHEBI:64075"/>
        <dbReference type="EC" id="5.1.99.6"/>
    </reaction>
</comment>
<comment type="cofactor">
    <cofactor evidence="17">
        <name>Mg(2+)</name>
        <dbReference type="ChEBI" id="CHEBI:18420"/>
    </cofactor>
</comment>
<dbReference type="GO" id="GO:0052855">
    <property type="term" value="F:ADP-dependent NAD(P)H-hydrate dehydratase activity"/>
    <property type="evidence" value="ECO:0007669"/>
    <property type="project" value="UniProtKB-UniRule"/>
</dbReference>
<dbReference type="PROSITE" id="PS51385">
    <property type="entry name" value="YJEF_N"/>
    <property type="match status" value="1"/>
</dbReference>
<feature type="binding site" evidence="17">
    <location>
        <position position="412"/>
    </location>
    <ligand>
        <name>(6S)-NADPHX</name>
        <dbReference type="ChEBI" id="CHEBI:64076"/>
    </ligand>
</feature>
<comment type="similarity">
    <text evidence="4 18">In the C-terminal section; belongs to the NnrD/CARKD family.</text>
</comment>
<dbReference type="InterPro" id="IPR000631">
    <property type="entry name" value="CARKD"/>
</dbReference>
<dbReference type="InterPro" id="IPR029056">
    <property type="entry name" value="Ribokinase-like"/>
</dbReference>
<dbReference type="InterPro" id="IPR036652">
    <property type="entry name" value="YjeF_N_dom_sf"/>
</dbReference>
<dbReference type="PIRSF" id="PIRSF017184">
    <property type="entry name" value="Nnr"/>
    <property type="match status" value="1"/>
</dbReference>
<comment type="catalytic activity">
    <reaction evidence="15 17 18">
        <text>(6S)-NADHX + ADP = AMP + phosphate + NADH + H(+)</text>
        <dbReference type="Rhea" id="RHEA:32223"/>
        <dbReference type="ChEBI" id="CHEBI:15378"/>
        <dbReference type="ChEBI" id="CHEBI:43474"/>
        <dbReference type="ChEBI" id="CHEBI:57945"/>
        <dbReference type="ChEBI" id="CHEBI:64074"/>
        <dbReference type="ChEBI" id="CHEBI:456215"/>
        <dbReference type="ChEBI" id="CHEBI:456216"/>
        <dbReference type="EC" id="4.2.1.136"/>
    </reaction>
</comment>
<keyword evidence="12 17" id="KW-0456">Lyase</keyword>
<dbReference type="PROSITE" id="PS51383">
    <property type="entry name" value="YJEF_C_3"/>
    <property type="match status" value="1"/>
</dbReference>
<dbReference type="InterPro" id="IPR030677">
    <property type="entry name" value="Nnr"/>
</dbReference>
<dbReference type="Gene3D" id="3.40.1190.20">
    <property type="match status" value="1"/>
</dbReference>
<organism evidence="21 22">
    <name type="scientific">Corynebacterium maris DSM 45190</name>
    <dbReference type="NCBI Taxonomy" id="1224163"/>
    <lineage>
        <taxon>Bacteria</taxon>
        <taxon>Bacillati</taxon>
        <taxon>Actinomycetota</taxon>
        <taxon>Actinomycetes</taxon>
        <taxon>Mycobacteriales</taxon>
        <taxon>Corynebacteriaceae</taxon>
        <taxon>Corynebacterium</taxon>
    </lineage>
</organism>
<dbReference type="GO" id="GO:0046496">
    <property type="term" value="P:nicotinamide nucleotide metabolic process"/>
    <property type="evidence" value="ECO:0007669"/>
    <property type="project" value="UniProtKB-UniRule"/>
</dbReference>
<feature type="domain" description="YjeF C-terminal" evidence="19">
    <location>
        <begin position="271"/>
        <end position="562"/>
    </location>
</feature>
<keyword evidence="5 18" id="KW-0479">Metal-binding</keyword>
<evidence type="ECO:0000256" key="2">
    <source>
        <dbReference type="ARBA" id="ARBA00000909"/>
    </source>
</evidence>
<keyword evidence="13" id="KW-0511">Multifunctional enzyme</keyword>
<dbReference type="GO" id="GO:0110051">
    <property type="term" value="P:metabolite repair"/>
    <property type="evidence" value="ECO:0007669"/>
    <property type="project" value="TreeGrafter"/>
</dbReference>
<dbReference type="Proteomes" id="UP000015388">
    <property type="component" value="Chromosome"/>
</dbReference>
<dbReference type="EC" id="4.2.1.136" evidence="17"/>
<dbReference type="eggNOG" id="COG0063">
    <property type="taxonomic scope" value="Bacteria"/>
</dbReference>
<keyword evidence="10 17" id="KW-0520">NAD</keyword>
<evidence type="ECO:0000256" key="16">
    <source>
        <dbReference type="ARBA" id="ARBA00049209"/>
    </source>
</evidence>
<name>S5SXT5_9CORY</name>
<gene>
    <name evidence="17" type="primary">nnrD</name>
    <name evidence="21" type="ORF">B841_12400</name>
</gene>
<evidence type="ECO:0000256" key="14">
    <source>
        <dbReference type="ARBA" id="ARBA00025153"/>
    </source>
</evidence>
<comment type="function">
    <text evidence="14 18">Bifunctional enzyme that catalyzes the epimerization of the S- and R-forms of NAD(P)HX and the dehydration of the S-form of NAD(P)HX at the expense of ADP, which is converted to AMP. This allows the repair of both epimers of NAD(P)HX, a damaged form of NAD(P)H that is a result of enzymatic or heat-dependent hydration.</text>
</comment>
<dbReference type="GO" id="GO:0005524">
    <property type="term" value="F:ATP binding"/>
    <property type="evidence" value="ECO:0007669"/>
    <property type="project" value="UniProtKB-UniRule"/>
</dbReference>
<evidence type="ECO:0000256" key="13">
    <source>
        <dbReference type="ARBA" id="ARBA00023268"/>
    </source>
</evidence>
<comment type="subunit">
    <text evidence="17">Homotetramer.</text>
</comment>
<dbReference type="HAMAP" id="MF_01965">
    <property type="entry name" value="NADHX_dehydratase"/>
    <property type="match status" value="1"/>
</dbReference>
<dbReference type="Pfam" id="PF03853">
    <property type="entry name" value="YjeF_N"/>
    <property type="match status" value="1"/>
</dbReference>
<keyword evidence="9 18" id="KW-0630">Potassium</keyword>
<evidence type="ECO:0000256" key="18">
    <source>
        <dbReference type="PIRNR" id="PIRNR017184"/>
    </source>
</evidence>
<feature type="binding site" evidence="17">
    <location>
        <begin position="452"/>
        <end position="456"/>
    </location>
    <ligand>
        <name>AMP</name>
        <dbReference type="ChEBI" id="CHEBI:456215"/>
    </ligand>
</feature>
<keyword evidence="11 18" id="KW-0413">Isomerase</keyword>
<dbReference type="Gene3D" id="3.40.50.10260">
    <property type="entry name" value="YjeF N-terminal domain"/>
    <property type="match status" value="1"/>
</dbReference>
<evidence type="ECO:0000313" key="21">
    <source>
        <dbReference type="EMBL" id="AGS35952.1"/>
    </source>
</evidence>
<dbReference type="GO" id="GO:0046872">
    <property type="term" value="F:metal ion binding"/>
    <property type="evidence" value="ECO:0007669"/>
    <property type="project" value="UniProtKB-UniRule"/>
</dbReference>
<protein>
    <recommendedName>
        <fullName evidence="17">ADP-dependent (S)-NAD(P)H-hydrate dehydratase</fullName>
        <ecNumber evidence="17">4.2.1.136</ecNumber>
    </recommendedName>
    <alternativeName>
        <fullName evidence="17">ADP-dependent NAD(P)HX dehydratase</fullName>
    </alternativeName>
</protein>
<dbReference type="CDD" id="cd01171">
    <property type="entry name" value="YXKO-related"/>
    <property type="match status" value="1"/>
</dbReference>
<evidence type="ECO:0000256" key="12">
    <source>
        <dbReference type="ARBA" id="ARBA00023239"/>
    </source>
</evidence>
<dbReference type="HOGENOM" id="CLU_024853_4_0_11"/>
<sequence>MQGEAGTVGDMPALSYAFPADVVRAAEQPLINAQQEPDELMRSAAYVVAVAAQTMLRSQPTRPGAESVLLLVGGGGNGGDALYAGASLAEFGYPVHAVLLDAQARVHERAHESFLAAGGRVLEGFPGRDLNSYRLIIDGVLGLGGEGGLRESLAHTLLPLRRAYAPVLAVDVPSGVEADSGVLPEPFETDLQERVPAHIDADVTVTFGGLRYAHCLTAACGEVILADIEAGGTSLSSQLAQQQSTGKIPQVFAVRAIPYRRDYEWPATFVSPQPEDITAVEPGPADDKYSGGVVGVCAGSAQYPGAAILSTHAAVRATSSMVRYVGTQADEVVRAFPEVVATTTLEDAGRVQAWVFGPGRGVDDGAAAELADLLDEEAALLIDADGVTLLAERPELRAALIERTGSTVLTPHAGEFRRLADAVSGDVPDPEQDPIGAVTAMVRELRCAVLLKGRFTVIARPAGELVSVSTVDAGTSWAATAGSGDVLSGLLGARMAHSSVVASDEMPQYSEDEEFHPGLYSLADGVQIHAVATWLSAQTPDGAAPTSASRIAKYVPRATARLSALG</sequence>
<evidence type="ECO:0000259" key="20">
    <source>
        <dbReference type="PROSITE" id="PS51385"/>
    </source>
</evidence>
<dbReference type="GO" id="GO:0052856">
    <property type="term" value="F:NAD(P)HX epimerase activity"/>
    <property type="evidence" value="ECO:0007669"/>
    <property type="project" value="UniProtKB-EC"/>
</dbReference>
<feature type="binding site" evidence="17">
    <location>
        <position position="306"/>
    </location>
    <ligand>
        <name>(6S)-NADPHX</name>
        <dbReference type="ChEBI" id="CHEBI:64076"/>
    </ligand>
</feature>
<evidence type="ECO:0000256" key="17">
    <source>
        <dbReference type="HAMAP-Rule" id="MF_01965"/>
    </source>
</evidence>
<comment type="similarity">
    <text evidence="3 18">In the N-terminal section; belongs to the NnrE/AIBP family.</text>
</comment>
<evidence type="ECO:0000256" key="10">
    <source>
        <dbReference type="ARBA" id="ARBA00023027"/>
    </source>
</evidence>
<comment type="similarity">
    <text evidence="17">Belongs to the NnrD/CARKD family.</text>
</comment>
<evidence type="ECO:0000256" key="6">
    <source>
        <dbReference type="ARBA" id="ARBA00022741"/>
    </source>
</evidence>
<dbReference type="Pfam" id="PF01256">
    <property type="entry name" value="Carb_kinase"/>
    <property type="match status" value="1"/>
</dbReference>
<feature type="binding site" evidence="17">
    <location>
        <position position="484"/>
    </location>
    <ligand>
        <name>AMP</name>
        <dbReference type="ChEBI" id="CHEBI:456215"/>
    </ligand>
</feature>
<keyword evidence="6 17" id="KW-0547">Nucleotide-binding</keyword>
<keyword evidence="7 17" id="KW-0067">ATP-binding</keyword>
<comment type="function">
    <text evidence="17">Catalyzes the dehydration of the S-form of NAD(P)HX at the expense of ADP, which is converted to AMP. Together with NAD(P)HX epimerase, which catalyzes the epimerization of the S- and R-forms, the enzyme allows the repair of both epimers of NAD(P)HX, a damaged form of NAD(P)H that is a result of enzymatic or heat-dependent hydration.</text>
</comment>
<proteinExistence type="inferred from homology"/>
<dbReference type="STRING" id="1224163.B841_12400"/>
<feature type="binding site" evidence="17">
    <location>
        <position position="359"/>
    </location>
    <ligand>
        <name>(6S)-NADPHX</name>
        <dbReference type="ChEBI" id="CHEBI:64076"/>
    </ligand>
</feature>
<dbReference type="EMBL" id="CP003924">
    <property type="protein sequence ID" value="AGS35952.1"/>
    <property type="molecule type" value="Genomic_DNA"/>
</dbReference>
<evidence type="ECO:0000256" key="7">
    <source>
        <dbReference type="ARBA" id="ARBA00022840"/>
    </source>
</evidence>
<evidence type="ECO:0000256" key="8">
    <source>
        <dbReference type="ARBA" id="ARBA00022857"/>
    </source>
</evidence>
<evidence type="ECO:0000256" key="1">
    <source>
        <dbReference type="ARBA" id="ARBA00000013"/>
    </source>
</evidence>
<comment type="catalytic activity">
    <reaction evidence="2 18">
        <text>(6R)-NADPHX = (6S)-NADPHX</text>
        <dbReference type="Rhea" id="RHEA:32227"/>
        <dbReference type="ChEBI" id="CHEBI:64076"/>
        <dbReference type="ChEBI" id="CHEBI:64077"/>
        <dbReference type="EC" id="5.1.99.6"/>
    </reaction>
</comment>
<dbReference type="PANTHER" id="PTHR12592:SF0">
    <property type="entry name" value="ATP-DEPENDENT (S)-NAD(P)H-HYDRATE DEHYDRATASE"/>
    <property type="match status" value="1"/>
</dbReference>
<dbReference type="InterPro" id="IPR017953">
    <property type="entry name" value="Carbohydrate_kinase_pred_CS"/>
</dbReference>
<evidence type="ECO:0000256" key="15">
    <source>
        <dbReference type="ARBA" id="ARBA00048238"/>
    </source>
</evidence>
<keyword evidence="22" id="KW-1185">Reference proteome</keyword>
<evidence type="ECO:0000259" key="19">
    <source>
        <dbReference type="PROSITE" id="PS51383"/>
    </source>
</evidence>
<evidence type="ECO:0000256" key="4">
    <source>
        <dbReference type="ARBA" id="ARBA00009524"/>
    </source>
</evidence>
<feature type="binding site" evidence="17">
    <location>
        <position position="485"/>
    </location>
    <ligand>
        <name>(6S)-NADPHX</name>
        <dbReference type="ChEBI" id="CHEBI:64076"/>
    </ligand>
</feature>
<dbReference type="InterPro" id="IPR004443">
    <property type="entry name" value="YjeF_N_dom"/>
</dbReference>
<accession>S5SXT5</accession>
<evidence type="ECO:0000256" key="5">
    <source>
        <dbReference type="ARBA" id="ARBA00022723"/>
    </source>
</evidence>
<evidence type="ECO:0000256" key="3">
    <source>
        <dbReference type="ARBA" id="ARBA00006001"/>
    </source>
</evidence>
<dbReference type="PROSITE" id="PS01050">
    <property type="entry name" value="YJEF_C_2"/>
    <property type="match status" value="1"/>
</dbReference>
<comment type="cofactor">
    <cofactor evidence="18">
        <name>K(+)</name>
        <dbReference type="ChEBI" id="CHEBI:29103"/>
    </cofactor>
    <text evidence="18">Binds 1 potassium ion per subunit.</text>
</comment>
<feature type="domain" description="YjeF N-terminal" evidence="20">
    <location>
        <begin position="23"/>
        <end position="236"/>
    </location>
</feature>
<dbReference type="SUPFAM" id="SSF53613">
    <property type="entry name" value="Ribokinase-like"/>
    <property type="match status" value="1"/>
</dbReference>
<dbReference type="KEGG" id="cmd:B841_12400"/>
<dbReference type="SUPFAM" id="SSF64153">
    <property type="entry name" value="YjeF N-terminal domain-like"/>
    <property type="match status" value="1"/>
</dbReference>
<evidence type="ECO:0000256" key="11">
    <source>
        <dbReference type="ARBA" id="ARBA00023235"/>
    </source>
</evidence>
<keyword evidence="8 17" id="KW-0521">NADP</keyword>
<dbReference type="PANTHER" id="PTHR12592">
    <property type="entry name" value="ATP-DEPENDENT (S)-NAD(P)H-HYDRATE DEHYDRATASE FAMILY MEMBER"/>
    <property type="match status" value="1"/>
</dbReference>
<dbReference type="AlphaFoldDB" id="S5SXT5"/>